<dbReference type="AlphaFoldDB" id="A0A4Y7K432"/>
<dbReference type="STRING" id="3469.A0A4Y7K432"/>
<evidence type="ECO:0000256" key="2">
    <source>
        <dbReference type="ARBA" id="ARBA00022840"/>
    </source>
</evidence>
<keyword evidence="2" id="KW-0067">ATP-binding</keyword>
<dbReference type="GO" id="GO:0005634">
    <property type="term" value="C:nucleus"/>
    <property type="evidence" value="ECO:0007669"/>
    <property type="project" value="TreeGrafter"/>
</dbReference>
<dbReference type="GO" id="GO:0030687">
    <property type="term" value="C:preribosome, large subunit precursor"/>
    <property type="evidence" value="ECO:0007669"/>
    <property type="project" value="TreeGrafter"/>
</dbReference>
<organism evidence="4 5">
    <name type="scientific">Papaver somniferum</name>
    <name type="common">Opium poppy</name>
    <dbReference type="NCBI Taxonomy" id="3469"/>
    <lineage>
        <taxon>Eukaryota</taxon>
        <taxon>Viridiplantae</taxon>
        <taxon>Streptophyta</taxon>
        <taxon>Embryophyta</taxon>
        <taxon>Tracheophyta</taxon>
        <taxon>Spermatophyta</taxon>
        <taxon>Magnoliopsida</taxon>
        <taxon>Ranunculales</taxon>
        <taxon>Papaveraceae</taxon>
        <taxon>Papaveroideae</taxon>
        <taxon>Papaver</taxon>
    </lineage>
</organism>
<gene>
    <name evidence="4" type="ORF">C5167_011272</name>
</gene>
<dbReference type="Proteomes" id="UP000316621">
    <property type="component" value="Chromosome 6"/>
</dbReference>
<evidence type="ECO:0000256" key="3">
    <source>
        <dbReference type="SAM" id="MobiDB-lite"/>
    </source>
</evidence>
<proteinExistence type="predicted"/>
<dbReference type="EMBL" id="CM010720">
    <property type="protein sequence ID" value="RZC67586.1"/>
    <property type="molecule type" value="Genomic_DNA"/>
</dbReference>
<name>A0A4Y7K432_PAPSO</name>
<evidence type="ECO:0000256" key="1">
    <source>
        <dbReference type="ARBA" id="ARBA00022741"/>
    </source>
</evidence>
<protein>
    <submittedName>
        <fullName evidence="4">Uncharacterized protein</fullName>
    </submittedName>
</protein>
<dbReference type="PANTHER" id="PTHR48103">
    <property type="entry name" value="MIDASIN-RELATED"/>
    <property type="match status" value="1"/>
</dbReference>
<reference evidence="4 5" key="1">
    <citation type="journal article" date="2018" name="Science">
        <title>The opium poppy genome and morphinan production.</title>
        <authorList>
            <person name="Guo L."/>
            <person name="Winzer T."/>
            <person name="Yang X."/>
            <person name="Li Y."/>
            <person name="Ning Z."/>
            <person name="He Z."/>
            <person name="Teodor R."/>
            <person name="Lu Y."/>
            <person name="Bowser T.A."/>
            <person name="Graham I.A."/>
            <person name="Ye K."/>
        </authorList>
    </citation>
    <scope>NUCLEOTIDE SEQUENCE [LARGE SCALE GENOMIC DNA]</scope>
    <source>
        <strain evidence="5">cv. HN1</strain>
        <tissue evidence="4">Leaves</tissue>
    </source>
</reference>
<keyword evidence="1" id="KW-0547">Nucleotide-binding</keyword>
<dbReference type="PANTHER" id="PTHR48103:SF2">
    <property type="entry name" value="MIDASIN"/>
    <property type="match status" value="1"/>
</dbReference>
<feature type="region of interest" description="Disordered" evidence="3">
    <location>
        <begin position="545"/>
        <end position="565"/>
    </location>
</feature>
<dbReference type="GO" id="GO:0000027">
    <property type="term" value="P:ribosomal large subunit assembly"/>
    <property type="evidence" value="ECO:0007669"/>
    <property type="project" value="TreeGrafter"/>
</dbReference>
<keyword evidence="5" id="KW-1185">Reference proteome</keyword>
<evidence type="ECO:0000313" key="4">
    <source>
        <dbReference type="EMBL" id="RZC67586.1"/>
    </source>
</evidence>
<dbReference type="GO" id="GO:0005524">
    <property type="term" value="F:ATP binding"/>
    <property type="evidence" value="ECO:0007669"/>
    <property type="project" value="UniProtKB-KW"/>
</dbReference>
<accession>A0A4Y7K432</accession>
<dbReference type="Gramene" id="RZC67586">
    <property type="protein sequence ID" value="RZC67586"/>
    <property type="gene ID" value="C5167_011272"/>
</dbReference>
<dbReference type="GO" id="GO:0000055">
    <property type="term" value="P:ribosomal large subunit export from nucleus"/>
    <property type="evidence" value="ECO:0007669"/>
    <property type="project" value="TreeGrafter"/>
</dbReference>
<sequence>MRLLQRIRSESGNDFSREQAGLLESFLDQLIKIQQEQRFVAKIFSNHLEQLRKSDRDMQMCHLFLIRKQKHLVESLCIMSRKSAWLLKHLKDSPFTSPSSIEESNKILDIILVYIPKFVKSKKWLDRYLLRIHGAGGSLFQLILRNNEVLDSFGRCIKSLHEQGVERNSVAKSLLGCFVDVVNMYYNLAELGDPFVDTCSSLQGLFSEAAKETSELIKEALDKLNSLRCSGLTGGGSPLGCIALWRILFESSLINLRLDLICRNHDETVKLGVELFGTATNDQLDQIWLSINELFTVGENVLVEFISMHKMVAEVSYMLGDAFTTGGAGMMGWSDARLLDSFLDILIKIQQEQRFISKSFSEHLEQLRKSGEVAFSSNPFNDDDGDRPKCPIISSDNTMDSYMWQQKHLLDSLCIMSHESVWLLKKLKDSPFTSPSSILEFNKILDIVLVFIPKFKKSKVKLFGTATNDQLDQIRLSIDELLTVGESVLVEFIAMHKTVAEVSYMLGDDFTTGGAGMRGLSDVTHPCKHNDQLMDFNPEDFPWDKHNVPSSTIDPNSKDFPEDYE</sequence>
<evidence type="ECO:0000313" key="5">
    <source>
        <dbReference type="Proteomes" id="UP000316621"/>
    </source>
</evidence>
<feature type="compositionally biased region" description="Basic and acidic residues" evidence="3">
    <location>
        <begin position="556"/>
        <end position="565"/>
    </location>
</feature>